<dbReference type="RefSeq" id="WP_148648688.1">
    <property type="nucleotide sequence ID" value="NZ_CP011131.1"/>
</dbReference>
<evidence type="ECO:0000313" key="2">
    <source>
        <dbReference type="EMBL" id="UNP29915.1"/>
    </source>
</evidence>
<accession>A0ABY3XEK6</accession>
<feature type="compositionally biased region" description="Basic and acidic residues" evidence="1">
    <location>
        <begin position="128"/>
        <end position="140"/>
    </location>
</feature>
<gene>
    <name evidence="2" type="ORF">MOV92_01110</name>
</gene>
<evidence type="ECO:0000313" key="3">
    <source>
        <dbReference type="Proteomes" id="UP000829194"/>
    </source>
</evidence>
<dbReference type="EMBL" id="CP093547">
    <property type="protein sequence ID" value="UNP29915.1"/>
    <property type="molecule type" value="Genomic_DNA"/>
</dbReference>
<keyword evidence="3" id="KW-1185">Reference proteome</keyword>
<proteinExistence type="predicted"/>
<evidence type="ECO:0000256" key="1">
    <source>
        <dbReference type="SAM" id="MobiDB-lite"/>
    </source>
</evidence>
<feature type="compositionally biased region" description="Basic and acidic residues" evidence="1">
    <location>
        <begin position="7"/>
        <end position="25"/>
    </location>
</feature>
<feature type="compositionally biased region" description="Basic residues" evidence="1">
    <location>
        <begin position="26"/>
        <end position="37"/>
    </location>
</feature>
<feature type="region of interest" description="Disordered" evidence="1">
    <location>
        <begin position="1"/>
        <end position="38"/>
    </location>
</feature>
<reference evidence="2 3" key="1">
    <citation type="submission" date="2022-03" db="EMBL/GenBank/DDBJ databases">
        <title>Complete genome sequence of Lysobacter capsici VKM B-2533 and Lysobacter gummosus 10.1.1, promising sources of lytic agents.</title>
        <authorList>
            <person name="Tarlachkov S.V."/>
            <person name="Kudryakova I.V."/>
            <person name="Afoshin A.S."/>
            <person name="Leontyevskaya E.A."/>
            <person name="Leontyevskaya N.V."/>
        </authorList>
    </citation>
    <scope>NUCLEOTIDE SEQUENCE [LARGE SCALE GENOMIC DNA]</scope>
    <source>
        <strain evidence="2 3">10.1.1</strain>
    </source>
</reference>
<sequence>MSARGGSTRDHRWIRPRDDAPDARRATKTKRLHRHSPSTKPLEIQGHLVFRAGFAHDVWCDVDGRNIQSTSPVFLSPIFIFYMRLIAIHRHWKSASRAQAATRRIEAAPIRYADSCIGCSRRRRCAHHRDGDRGGDQGRDGDDEAVAASIRQDHPAALRGYGPGNDSDGASPDAPPRAKENGPFRREGNGPAKARPRR</sequence>
<name>A0ABY3XEK6_9GAMM</name>
<dbReference type="Proteomes" id="UP000829194">
    <property type="component" value="Chromosome"/>
</dbReference>
<protein>
    <submittedName>
        <fullName evidence="2">Uncharacterized protein</fullName>
    </submittedName>
</protein>
<feature type="compositionally biased region" description="Basic and acidic residues" evidence="1">
    <location>
        <begin position="176"/>
        <end position="188"/>
    </location>
</feature>
<feature type="region of interest" description="Disordered" evidence="1">
    <location>
        <begin position="123"/>
        <end position="198"/>
    </location>
</feature>
<organism evidence="2 3">
    <name type="scientific">Lysobacter gummosus</name>
    <dbReference type="NCBI Taxonomy" id="262324"/>
    <lineage>
        <taxon>Bacteria</taxon>
        <taxon>Pseudomonadati</taxon>
        <taxon>Pseudomonadota</taxon>
        <taxon>Gammaproteobacteria</taxon>
        <taxon>Lysobacterales</taxon>
        <taxon>Lysobacteraceae</taxon>
        <taxon>Lysobacter</taxon>
    </lineage>
</organism>